<comment type="caution">
    <text evidence="1">The sequence shown here is derived from an EMBL/GenBank/DDBJ whole genome shotgun (WGS) entry which is preliminary data.</text>
</comment>
<dbReference type="Proteomes" id="UP001157502">
    <property type="component" value="Chromosome 32"/>
</dbReference>
<evidence type="ECO:0000313" key="1">
    <source>
        <dbReference type="EMBL" id="KAJ7987516.1"/>
    </source>
</evidence>
<reference evidence="1" key="1">
    <citation type="submission" date="2021-05" db="EMBL/GenBank/DDBJ databases">
        <authorList>
            <person name="Pan Q."/>
            <person name="Jouanno E."/>
            <person name="Zahm M."/>
            <person name="Klopp C."/>
            <person name="Cabau C."/>
            <person name="Louis A."/>
            <person name="Berthelot C."/>
            <person name="Parey E."/>
            <person name="Roest Crollius H."/>
            <person name="Montfort J."/>
            <person name="Robinson-Rechavi M."/>
            <person name="Bouchez O."/>
            <person name="Lampietro C."/>
            <person name="Lopez Roques C."/>
            <person name="Donnadieu C."/>
            <person name="Postlethwait J."/>
            <person name="Bobe J."/>
            <person name="Dillon D."/>
            <person name="Chandos A."/>
            <person name="von Hippel F."/>
            <person name="Guiguen Y."/>
        </authorList>
    </citation>
    <scope>NUCLEOTIDE SEQUENCE</scope>
    <source>
        <strain evidence="1">YG-Jan2019</strain>
    </source>
</reference>
<accession>A0ACC2F7Z5</accession>
<evidence type="ECO:0000313" key="2">
    <source>
        <dbReference type="Proteomes" id="UP001157502"/>
    </source>
</evidence>
<organism evidence="1 2">
    <name type="scientific">Dallia pectoralis</name>
    <name type="common">Alaska blackfish</name>
    <dbReference type="NCBI Taxonomy" id="75939"/>
    <lineage>
        <taxon>Eukaryota</taxon>
        <taxon>Metazoa</taxon>
        <taxon>Chordata</taxon>
        <taxon>Craniata</taxon>
        <taxon>Vertebrata</taxon>
        <taxon>Euteleostomi</taxon>
        <taxon>Actinopterygii</taxon>
        <taxon>Neopterygii</taxon>
        <taxon>Teleostei</taxon>
        <taxon>Protacanthopterygii</taxon>
        <taxon>Esociformes</taxon>
        <taxon>Umbridae</taxon>
        <taxon>Dallia</taxon>
    </lineage>
</organism>
<dbReference type="EMBL" id="CM055759">
    <property type="protein sequence ID" value="KAJ7987516.1"/>
    <property type="molecule type" value="Genomic_DNA"/>
</dbReference>
<keyword evidence="2" id="KW-1185">Reference proteome</keyword>
<protein>
    <submittedName>
        <fullName evidence="1">Uncharacterized protein</fullName>
    </submittedName>
</protein>
<name>A0ACC2F7Z5_DALPE</name>
<gene>
    <name evidence="1" type="ORF">DPEC_G00327310</name>
</gene>
<proteinExistence type="predicted"/>
<sequence>MSLLETPCPSPATIKRSFRTSVNRLRGRGADGGLKGRNPAAGKRGGKGRRQGPVSPSGPNVLQQPTTNIAYTREP</sequence>